<comment type="caution">
    <text evidence="6">The sequence shown here is derived from an EMBL/GenBank/DDBJ whole genome shotgun (WGS) entry which is preliminary data.</text>
</comment>
<dbReference type="GO" id="GO:0009044">
    <property type="term" value="F:xylan 1,4-beta-xylosidase activity"/>
    <property type="evidence" value="ECO:0007669"/>
    <property type="project" value="InterPro"/>
</dbReference>
<dbReference type="Gene3D" id="2.60.40.10">
    <property type="entry name" value="Immunoglobulins"/>
    <property type="match status" value="1"/>
</dbReference>
<dbReference type="GO" id="GO:0045493">
    <property type="term" value="P:xylan catabolic process"/>
    <property type="evidence" value="ECO:0007669"/>
    <property type="project" value="InterPro"/>
</dbReference>
<feature type="non-terminal residue" evidence="6">
    <location>
        <position position="1"/>
    </location>
</feature>
<evidence type="ECO:0000256" key="2">
    <source>
        <dbReference type="ARBA" id="ARBA00022801"/>
    </source>
</evidence>
<accession>A0A820Z9H9</accession>
<evidence type="ECO:0000313" key="7">
    <source>
        <dbReference type="Proteomes" id="UP000663862"/>
    </source>
</evidence>
<evidence type="ECO:0000259" key="5">
    <source>
        <dbReference type="Pfam" id="PF14310"/>
    </source>
</evidence>
<dbReference type="PANTHER" id="PTHR42721">
    <property type="entry name" value="SUGAR HYDROLASE-RELATED"/>
    <property type="match status" value="1"/>
</dbReference>
<dbReference type="Pfam" id="PF01915">
    <property type="entry name" value="Glyco_hydro_3_C"/>
    <property type="match status" value="1"/>
</dbReference>
<organism evidence="6 7">
    <name type="scientific">Rotaria socialis</name>
    <dbReference type="NCBI Taxonomy" id="392032"/>
    <lineage>
        <taxon>Eukaryota</taxon>
        <taxon>Metazoa</taxon>
        <taxon>Spiralia</taxon>
        <taxon>Gnathifera</taxon>
        <taxon>Rotifera</taxon>
        <taxon>Eurotatoria</taxon>
        <taxon>Bdelloidea</taxon>
        <taxon>Philodinida</taxon>
        <taxon>Philodinidae</taxon>
        <taxon>Rotaria</taxon>
    </lineage>
</organism>
<dbReference type="PANTHER" id="PTHR42721:SF3">
    <property type="entry name" value="BETA-D-XYLOSIDASE 5-RELATED"/>
    <property type="match status" value="1"/>
</dbReference>
<name>A0A820Z9H9_9BILA</name>
<comment type="similarity">
    <text evidence="1">Belongs to the glycosyl hydrolase 3 family.</text>
</comment>
<dbReference type="Pfam" id="PF14310">
    <property type="entry name" value="Fn3-like"/>
    <property type="match status" value="1"/>
</dbReference>
<feature type="non-terminal residue" evidence="6">
    <location>
        <position position="262"/>
    </location>
</feature>
<evidence type="ECO:0000259" key="4">
    <source>
        <dbReference type="Pfam" id="PF01915"/>
    </source>
</evidence>
<dbReference type="Proteomes" id="UP000663862">
    <property type="component" value="Unassembled WGS sequence"/>
</dbReference>
<dbReference type="EMBL" id="CAJOBQ010002341">
    <property type="protein sequence ID" value="CAF4554318.1"/>
    <property type="molecule type" value="Genomic_DNA"/>
</dbReference>
<proteinExistence type="inferred from homology"/>
<evidence type="ECO:0000313" key="6">
    <source>
        <dbReference type="EMBL" id="CAF4554318.1"/>
    </source>
</evidence>
<dbReference type="InterPro" id="IPR002772">
    <property type="entry name" value="Glyco_hydro_3_C"/>
</dbReference>
<gene>
    <name evidence="6" type="ORF">TSG867_LOCUS24878</name>
</gene>
<dbReference type="GO" id="GO:0046556">
    <property type="term" value="F:alpha-L-arabinofuranosidase activity"/>
    <property type="evidence" value="ECO:0007669"/>
    <property type="project" value="TreeGrafter"/>
</dbReference>
<feature type="domain" description="Fibronectin type III-like" evidence="5">
    <location>
        <begin position="210"/>
        <end position="259"/>
    </location>
</feature>
<dbReference type="GO" id="GO:0031222">
    <property type="term" value="P:arabinan catabolic process"/>
    <property type="evidence" value="ECO:0007669"/>
    <property type="project" value="TreeGrafter"/>
</dbReference>
<reference evidence="6" key="1">
    <citation type="submission" date="2021-02" db="EMBL/GenBank/DDBJ databases">
        <authorList>
            <person name="Nowell W R."/>
        </authorList>
    </citation>
    <scope>NUCLEOTIDE SEQUENCE</scope>
</reference>
<dbReference type="InterPro" id="IPR036881">
    <property type="entry name" value="Glyco_hydro_3_C_sf"/>
</dbReference>
<dbReference type="Gene3D" id="3.40.50.1700">
    <property type="entry name" value="Glycoside hydrolase family 3 C-terminal domain"/>
    <property type="match status" value="1"/>
</dbReference>
<dbReference type="InterPro" id="IPR026891">
    <property type="entry name" value="Fn3-like"/>
</dbReference>
<dbReference type="InterPro" id="IPR013783">
    <property type="entry name" value="Ig-like_fold"/>
</dbReference>
<keyword evidence="2" id="KW-0378">Hydrolase</keyword>
<evidence type="ECO:0000256" key="3">
    <source>
        <dbReference type="ARBA" id="ARBA00023295"/>
    </source>
</evidence>
<dbReference type="SUPFAM" id="SSF52279">
    <property type="entry name" value="Beta-D-glucan exohydrolase, C-terminal domain"/>
    <property type="match status" value="1"/>
</dbReference>
<keyword evidence="3" id="KW-0326">Glycosidase</keyword>
<dbReference type="AlphaFoldDB" id="A0A820Z9H9"/>
<sequence>MTLSKRDNSSCTTQFCYRLRTVHVDLGTIEREGVDRKSIDLPDIQLTLIKQLEKVTRSPLHIVIMSGGGVDLSYIRDSTQCASLLWIGYPGQSGGLGLATVVFGQYNPADRLRVTIYPVSYVDEVSMFDMQMRSSSNNPGRTYKFYTGKAVYEFGYGLSYTTFNYTWNSNTIVSLYSIQSLIENNHNFLRTIISLIRVNVTNTGNMAGDDVVLAYVAQPNTIDNQTVPFKQLFGFERIHLAINETKEVFFPFTIEAALAVTR</sequence>
<evidence type="ECO:0000256" key="1">
    <source>
        <dbReference type="ARBA" id="ARBA00005336"/>
    </source>
</evidence>
<feature type="domain" description="Glycoside hydrolase family 3 C-terminal" evidence="4">
    <location>
        <begin position="28"/>
        <end position="160"/>
    </location>
</feature>
<dbReference type="InterPro" id="IPR044993">
    <property type="entry name" value="BXL"/>
</dbReference>
<evidence type="ECO:0008006" key="8">
    <source>
        <dbReference type="Google" id="ProtNLM"/>
    </source>
</evidence>
<protein>
    <recommendedName>
        <fullName evidence="8">Fibronectin type III-like domain-containing protein</fullName>
    </recommendedName>
</protein>